<dbReference type="PROSITE" id="PS00041">
    <property type="entry name" value="HTH_ARAC_FAMILY_1"/>
    <property type="match status" value="1"/>
</dbReference>
<dbReference type="PANTHER" id="PTHR43280:SF32">
    <property type="entry name" value="TRANSCRIPTIONAL REGULATORY PROTEIN"/>
    <property type="match status" value="1"/>
</dbReference>
<dbReference type="AlphaFoldDB" id="A0A1J7CJ28"/>
<evidence type="ECO:0000313" key="6">
    <source>
        <dbReference type="Proteomes" id="UP000182826"/>
    </source>
</evidence>
<evidence type="ECO:0000256" key="2">
    <source>
        <dbReference type="ARBA" id="ARBA00023125"/>
    </source>
</evidence>
<keyword evidence="1" id="KW-0805">Transcription regulation</keyword>
<protein>
    <recommendedName>
        <fullName evidence="4">HTH araC/xylS-type domain-containing protein</fullName>
    </recommendedName>
</protein>
<name>A0A1J7CJ28_FLAJO</name>
<dbReference type="PRINTS" id="PR00032">
    <property type="entry name" value="HTHARAC"/>
</dbReference>
<dbReference type="OrthoDB" id="2666928at2"/>
<dbReference type="Pfam" id="PF12833">
    <property type="entry name" value="HTH_18"/>
    <property type="match status" value="1"/>
</dbReference>
<gene>
    <name evidence="5" type="ORF">BKM63_13700</name>
</gene>
<dbReference type="GO" id="GO:0003700">
    <property type="term" value="F:DNA-binding transcription factor activity"/>
    <property type="evidence" value="ECO:0007669"/>
    <property type="project" value="InterPro"/>
</dbReference>
<keyword evidence="6" id="KW-1185">Reference proteome</keyword>
<organism evidence="5 6">
    <name type="scientific">Flavobacterium johnsoniae</name>
    <name type="common">Cytophaga johnsonae</name>
    <dbReference type="NCBI Taxonomy" id="986"/>
    <lineage>
        <taxon>Bacteria</taxon>
        <taxon>Pseudomonadati</taxon>
        <taxon>Bacteroidota</taxon>
        <taxon>Flavobacteriia</taxon>
        <taxon>Flavobacteriales</taxon>
        <taxon>Flavobacteriaceae</taxon>
        <taxon>Flavobacterium</taxon>
    </lineage>
</organism>
<dbReference type="InterPro" id="IPR020449">
    <property type="entry name" value="Tscrpt_reg_AraC-type_HTH"/>
</dbReference>
<dbReference type="Proteomes" id="UP000182826">
    <property type="component" value="Unassembled WGS sequence"/>
</dbReference>
<sequence>MFHFNDYFISQFNPEFLERFSLSIFNEIGKPCLNLSESEIERFDVFSKFIEEEIKGNDVFMREEVYSVFTSLLFLIERLKSKETKIDFNLNLDFKLAYSFKEEVYKNKQSFYNIDFYSNLLHTNNKKLTSVVKQYLGNTPVNIITSIKILEAKRRLANGKFSIQEIAYDLGFDQPTYFTKYFKKATGITPKEFQSSIFL</sequence>
<proteinExistence type="predicted"/>
<dbReference type="GO" id="GO:0043565">
    <property type="term" value="F:sequence-specific DNA binding"/>
    <property type="evidence" value="ECO:0007669"/>
    <property type="project" value="InterPro"/>
</dbReference>
<dbReference type="InterPro" id="IPR018062">
    <property type="entry name" value="HTH_AraC-typ_CS"/>
</dbReference>
<dbReference type="PANTHER" id="PTHR43280">
    <property type="entry name" value="ARAC-FAMILY TRANSCRIPTIONAL REGULATOR"/>
    <property type="match status" value="1"/>
</dbReference>
<feature type="domain" description="HTH araC/xylS-type" evidence="4">
    <location>
        <begin position="95"/>
        <end position="196"/>
    </location>
</feature>
<dbReference type="Gene3D" id="1.10.10.60">
    <property type="entry name" value="Homeodomain-like"/>
    <property type="match status" value="1"/>
</dbReference>
<dbReference type="InterPro" id="IPR009057">
    <property type="entry name" value="Homeodomain-like_sf"/>
</dbReference>
<dbReference type="PROSITE" id="PS01124">
    <property type="entry name" value="HTH_ARAC_FAMILY_2"/>
    <property type="match status" value="1"/>
</dbReference>
<dbReference type="InterPro" id="IPR018060">
    <property type="entry name" value="HTH_AraC"/>
</dbReference>
<accession>A0A1J7CJ28</accession>
<dbReference type="SUPFAM" id="SSF46689">
    <property type="entry name" value="Homeodomain-like"/>
    <property type="match status" value="1"/>
</dbReference>
<keyword evidence="2" id="KW-0238">DNA-binding</keyword>
<keyword evidence="3" id="KW-0804">Transcription</keyword>
<evidence type="ECO:0000313" key="5">
    <source>
        <dbReference type="EMBL" id="OIV41580.1"/>
    </source>
</evidence>
<evidence type="ECO:0000256" key="3">
    <source>
        <dbReference type="ARBA" id="ARBA00023163"/>
    </source>
</evidence>
<reference evidence="5 6" key="1">
    <citation type="submission" date="2016-10" db="EMBL/GenBank/DDBJ databases">
        <title>Draft Genome Sequence of Rhizobacteria Flavobacterium johnsoniae CI04.</title>
        <authorList>
            <person name="Bravo J.I."/>
            <person name="Lozano G.L."/>
            <person name="Handelsman J."/>
        </authorList>
    </citation>
    <scope>NUCLEOTIDE SEQUENCE [LARGE SCALE GENOMIC DNA]</scope>
    <source>
        <strain evidence="5 6">CI04</strain>
    </source>
</reference>
<dbReference type="RefSeq" id="WP_071637135.1">
    <property type="nucleotide sequence ID" value="NZ_MLFK01000007.1"/>
</dbReference>
<evidence type="ECO:0000256" key="1">
    <source>
        <dbReference type="ARBA" id="ARBA00023015"/>
    </source>
</evidence>
<dbReference type="EMBL" id="MLFK01000007">
    <property type="protein sequence ID" value="OIV41580.1"/>
    <property type="molecule type" value="Genomic_DNA"/>
</dbReference>
<comment type="caution">
    <text evidence="5">The sequence shown here is derived from an EMBL/GenBank/DDBJ whole genome shotgun (WGS) entry which is preliminary data.</text>
</comment>
<evidence type="ECO:0000259" key="4">
    <source>
        <dbReference type="PROSITE" id="PS01124"/>
    </source>
</evidence>
<dbReference type="SMART" id="SM00342">
    <property type="entry name" value="HTH_ARAC"/>
    <property type="match status" value="1"/>
</dbReference>